<evidence type="ECO:0000313" key="1">
    <source>
        <dbReference type="EMBL" id="EKR53499.1"/>
    </source>
</evidence>
<reference evidence="1 2" key="1">
    <citation type="submission" date="2012-10" db="EMBL/GenBank/DDBJ databases">
        <authorList>
            <person name="Harkins D.M."/>
            <person name="Durkin A.S."/>
            <person name="Brinkac L.M."/>
            <person name="Haft D.H."/>
            <person name="Selengut J.D."/>
            <person name="Sanka R."/>
            <person name="DePew J."/>
            <person name="Purushe J."/>
            <person name="Chanthongthip A."/>
            <person name="Lattana O."/>
            <person name="Phetsouvanh R."/>
            <person name="Newton P.N."/>
            <person name="Vinetz J.M."/>
            <person name="Sutton G.G."/>
            <person name="Nierman W.C."/>
            <person name="Fouts D.E."/>
        </authorList>
    </citation>
    <scope>NUCLEOTIDE SEQUENCE [LARGE SCALE GENOMIC DNA]</scope>
    <source>
        <strain evidence="1 2">UI 12758</strain>
    </source>
</reference>
<evidence type="ECO:0000313" key="2">
    <source>
        <dbReference type="Proteomes" id="UP000001340"/>
    </source>
</evidence>
<dbReference type="Proteomes" id="UP000001340">
    <property type="component" value="Unassembled WGS sequence"/>
</dbReference>
<accession>A0A0E2D0G2</accession>
<comment type="caution">
    <text evidence="1">The sequence shown here is derived from an EMBL/GenBank/DDBJ whole genome shotgun (WGS) entry which is preliminary data.</text>
</comment>
<organism evidence="1 2">
    <name type="scientific">Leptospira interrogans str. UI 12758</name>
    <dbReference type="NCBI Taxonomy" id="1049938"/>
    <lineage>
        <taxon>Bacteria</taxon>
        <taxon>Pseudomonadati</taxon>
        <taxon>Spirochaetota</taxon>
        <taxon>Spirochaetia</taxon>
        <taxon>Leptospirales</taxon>
        <taxon>Leptospiraceae</taxon>
        <taxon>Leptospira</taxon>
    </lineage>
</organism>
<name>A0A0E2D0G2_LEPIR</name>
<proteinExistence type="predicted"/>
<dbReference type="AlphaFoldDB" id="A0A0E2D0G2"/>
<dbReference type="EMBL" id="AHNR02000064">
    <property type="protein sequence ID" value="EKR53499.1"/>
    <property type="molecule type" value="Genomic_DNA"/>
</dbReference>
<protein>
    <submittedName>
        <fullName evidence="1">Uncharacterized protein</fullName>
    </submittedName>
</protein>
<sequence>MELKPSLKSSQRIRIFIRDSNRNTKLLCTILETIGRT</sequence>
<gene>
    <name evidence="1" type="ORF">LEP1GSC105_2656</name>
</gene>